<dbReference type="AlphaFoldDB" id="A0A917E3M8"/>
<evidence type="ECO:0008006" key="4">
    <source>
        <dbReference type="Google" id="ProtNLM"/>
    </source>
</evidence>
<gene>
    <name evidence="2" type="ORF">GCM10010911_69300</name>
</gene>
<protein>
    <recommendedName>
        <fullName evidence="4">DUF4446 family protein</fullName>
    </recommendedName>
</protein>
<accession>A0A917E3M8</accession>
<proteinExistence type="predicted"/>
<feature type="transmembrane region" description="Helical" evidence="1">
    <location>
        <begin position="12"/>
        <end position="31"/>
    </location>
</feature>
<dbReference type="Pfam" id="PF14584">
    <property type="entry name" value="DUF4446"/>
    <property type="match status" value="1"/>
</dbReference>
<keyword evidence="1" id="KW-0472">Membrane</keyword>
<dbReference type="Proteomes" id="UP000612456">
    <property type="component" value="Unassembled WGS sequence"/>
</dbReference>
<keyword evidence="1" id="KW-1133">Transmembrane helix</keyword>
<dbReference type="RefSeq" id="WP_189000330.1">
    <property type="nucleotide sequence ID" value="NZ_BMHP01000014.1"/>
</dbReference>
<organism evidence="2 3">
    <name type="scientific">Paenibacillus nasutitermitis</name>
    <dbReference type="NCBI Taxonomy" id="1652958"/>
    <lineage>
        <taxon>Bacteria</taxon>
        <taxon>Bacillati</taxon>
        <taxon>Bacillota</taxon>
        <taxon>Bacilli</taxon>
        <taxon>Bacillales</taxon>
        <taxon>Paenibacillaceae</taxon>
        <taxon>Paenibacillus</taxon>
    </lineage>
</organism>
<comment type="caution">
    <text evidence="2">The sequence shown here is derived from an EMBL/GenBank/DDBJ whole genome shotgun (WGS) entry which is preliminary data.</text>
</comment>
<dbReference type="EMBL" id="BMHP01000014">
    <property type="protein sequence ID" value="GGE00525.1"/>
    <property type="molecule type" value="Genomic_DNA"/>
</dbReference>
<reference evidence="2" key="1">
    <citation type="journal article" date="2014" name="Int. J. Syst. Evol. Microbiol.">
        <title>Complete genome sequence of Corynebacterium casei LMG S-19264T (=DSM 44701T), isolated from a smear-ripened cheese.</title>
        <authorList>
            <consortium name="US DOE Joint Genome Institute (JGI-PGF)"/>
            <person name="Walter F."/>
            <person name="Albersmeier A."/>
            <person name="Kalinowski J."/>
            <person name="Ruckert C."/>
        </authorList>
    </citation>
    <scope>NUCLEOTIDE SEQUENCE</scope>
    <source>
        <strain evidence="2">CGMCC 1.15178</strain>
    </source>
</reference>
<keyword evidence="1" id="KW-0812">Transmembrane</keyword>
<evidence type="ECO:0000313" key="2">
    <source>
        <dbReference type="EMBL" id="GGE00525.1"/>
    </source>
</evidence>
<sequence>MEDIIQGPLDLVTVLLVLAVLVLFIVTIRLGGRLKKLRASYTQFMGETGVSDLEQVIAGIKERVDRQEQHSAALQAALQTFEQGLKLKKGNIGLHRYNAFAERGNDLSFSLAIVNEQEDGMVMSGLHSREQTYMYVKPLKRGESPYPLTPEELKAISLASRPE</sequence>
<evidence type="ECO:0000313" key="3">
    <source>
        <dbReference type="Proteomes" id="UP000612456"/>
    </source>
</evidence>
<name>A0A917E3M8_9BACL</name>
<dbReference type="InterPro" id="IPR027981">
    <property type="entry name" value="DUF4446"/>
</dbReference>
<reference evidence="2" key="2">
    <citation type="submission" date="2020-09" db="EMBL/GenBank/DDBJ databases">
        <authorList>
            <person name="Sun Q."/>
            <person name="Zhou Y."/>
        </authorList>
    </citation>
    <scope>NUCLEOTIDE SEQUENCE</scope>
    <source>
        <strain evidence="2">CGMCC 1.15178</strain>
    </source>
</reference>
<keyword evidence="3" id="KW-1185">Reference proteome</keyword>
<evidence type="ECO:0000256" key="1">
    <source>
        <dbReference type="SAM" id="Phobius"/>
    </source>
</evidence>